<keyword evidence="10" id="KW-0106">Calcium</keyword>
<keyword evidence="11" id="KW-0482">Metalloprotease</keyword>
<keyword evidence="6 13" id="KW-0479">Metal-binding</keyword>
<evidence type="ECO:0000256" key="9">
    <source>
        <dbReference type="ARBA" id="ARBA00022833"/>
    </source>
</evidence>
<dbReference type="GO" id="GO:0005615">
    <property type="term" value="C:extracellular space"/>
    <property type="evidence" value="ECO:0007669"/>
    <property type="project" value="InterPro"/>
</dbReference>
<dbReference type="Pfam" id="PF08548">
    <property type="entry name" value="Peptidase_M10_C"/>
    <property type="match status" value="1"/>
</dbReference>
<comment type="similarity">
    <text evidence="3">Belongs to the peptidase M10B family.</text>
</comment>
<dbReference type="InterPro" id="IPR024079">
    <property type="entry name" value="MetalloPept_cat_dom_sf"/>
</dbReference>
<dbReference type="InterPro" id="IPR016294">
    <property type="entry name" value="Pept_M10B"/>
</dbReference>
<organism evidence="15 16">
    <name type="scientific">Pseudomonas fluorescens ICMP 11288</name>
    <dbReference type="NCBI Taxonomy" id="1198309"/>
    <lineage>
        <taxon>Bacteria</taxon>
        <taxon>Pseudomonadati</taxon>
        <taxon>Pseudomonadota</taxon>
        <taxon>Gammaproteobacteria</taxon>
        <taxon>Pseudomonadales</taxon>
        <taxon>Pseudomonadaceae</taxon>
        <taxon>Pseudomonas</taxon>
    </lineage>
</organism>
<sequence length="461" mass="50548">MLPANNKPYTALALFEPVYQPPGGLKDTPLVSYTSAQAARHLLRASREMGLKWQDHNRDGVIDIAYEFYTPDEPHRVSHVPQSARELNEQQKKRALTSMQAWADVARIKFSHKSASTEGRLTLGLYEGNEESYATLPFPRSFKKGGEAWLDSGHAQPRTDRYDQHVMAHEIGHTLGLDHSGDYNRQPAKRGYIEDSQAYSLMSYNPEISSGQNFAKNAQWTHYSVAPLMHDIAAIQAAYGANYQTRSGDTVYGFNSNAERDYFSLTSSQDAPVFCIWDGGGNDTLDCSGFNQKQTINLNAEAFSDVGGMKGNVSIAKGVIMENAIGGSHDDTLIGNHANNRLKGGGGADTLRGGGGADVFVYDKASDSTLANADLITDFVSSRDRIDLTGLSQDTRTQLRLVHAYTGRAGDTVVRFNAYSNRYFVAIDLTGNGQTDFLLKSSRLIRPQDISGLTTSRYASG</sequence>
<dbReference type="Pfam" id="PF00353">
    <property type="entry name" value="HemolysinCabind"/>
    <property type="match status" value="1"/>
</dbReference>
<keyword evidence="5" id="KW-0645">Protease</keyword>
<dbReference type="PIRSF" id="PIRSF001205">
    <property type="entry name" value="Peptidase_M10B"/>
    <property type="match status" value="1"/>
</dbReference>
<feature type="binding site" evidence="13">
    <location>
        <position position="179"/>
    </location>
    <ligand>
        <name>Zn(2+)</name>
        <dbReference type="ChEBI" id="CHEBI:29105"/>
        <note>catalytic</note>
    </ligand>
</feature>
<comment type="caution">
    <text evidence="15">The sequence shown here is derived from an EMBL/GenBank/DDBJ whole genome shotgun (WGS) entry which is preliminary data.</text>
</comment>
<evidence type="ECO:0000256" key="10">
    <source>
        <dbReference type="ARBA" id="ARBA00022837"/>
    </source>
</evidence>
<dbReference type="InterPro" id="IPR013858">
    <property type="entry name" value="Peptidase_M10B_C"/>
</dbReference>
<evidence type="ECO:0000256" key="2">
    <source>
        <dbReference type="ARBA" id="ARBA00004613"/>
    </source>
</evidence>
<dbReference type="SUPFAM" id="SSF51120">
    <property type="entry name" value="beta-Roll"/>
    <property type="match status" value="1"/>
</dbReference>
<reference evidence="15 16" key="1">
    <citation type="submission" date="2015-09" db="EMBL/GenBank/DDBJ databases">
        <title>Genome sequence of ICMP 11288.</title>
        <authorList>
            <person name="Visnovsky S."/>
            <person name="Lu A."/>
            <person name="Panda P."/>
            <person name="Pitman A."/>
        </authorList>
    </citation>
    <scope>NUCLEOTIDE SEQUENCE [LARGE SCALE GENOMIC DNA]</scope>
    <source>
        <strain evidence="15 16">ICMP 11288</strain>
    </source>
</reference>
<dbReference type="InterPro" id="IPR001343">
    <property type="entry name" value="Hemolysn_Ca-bd"/>
</dbReference>
<dbReference type="Gene3D" id="3.40.390.10">
    <property type="entry name" value="Collagenase (Catalytic Domain)"/>
    <property type="match status" value="1"/>
</dbReference>
<dbReference type="AlphaFoldDB" id="A0A0W0H5B4"/>
<dbReference type="InterPro" id="IPR034033">
    <property type="entry name" value="Serralysin-like"/>
</dbReference>
<dbReference type="SMART" id="SM00235">
    <property type="entry name" value="ZnMc"/>
    <property type="match status" value="1"/>
</dbReference>
<evidence type="ECO:0000256" key="11">
    <source>
        <dbReference type="ARBA" id="ARBA00023049"/>
    </source>
</evidence>
<keyword evidence="7" id="KW-0677">Repeat</keyword>
<comment type="cofactor">
    <cofactor evidence="1">
        <name>Ca(2+)</name>
        <dbReference type="ChEBI" id="CHEBI:29108"/>
    </cofactor>
</comment>
<dbReference type="InterPro" id="IPR006026">
    <property type="entry name" value="Peptidase_Metallo"/>
</dbReference>
<evidence type="ECO:0000256" key="6">
    <source>
        <dbReference type="ARBA" id="ARBA00022723"/>
    </source>
</evidence>
<evidence type="ECO:0000313" key="16">
    <source>
        <dbReference type="Proteomes" id="UP000054197"/>
    </source>
</evidence>
<evidence type="ECO:0000259" key="14">
    <source>
        <dbReference type="SMART" id="SM00235"/>
    </source>
</evidence>
<dbReference type="GO" id="GO:0004222">
    <property type="term" value="F:metalloendopeptidase activity"/>
    <property type="evidence" value="ECO:0007669"/>
    <property type="project" value="InterPro"/>
</dbReference>
<dbReference type="Gene3D" id="2.150.10.10">
    <property type="entry name" value="Serralysin-like metalloprotease, C-terminal"/>
    <property type="match status" value="1"/>
</dbReference>
<evidence type="ECO:0000256" key="8">
    <source>
        <dbReference type="ARBA" id="ARBA00022801"/>
    </source>
</evidence>
<feature type="domain" description="Peptidase metallopeptidase" evidence="14">
    <location>
        <begin position="55"/>
        <end position="220"/>
    </location>
</feature>
<evidence type="ECO:0000256" key="13">
    <source>
        <dbReference type="PIRSR" id="PIRSR001205-2"/>
    </source>
</evidence>
<keyword evidence="9 13" id="KW-0862">Zinc</keyword>
<evidence type="ECO:0000256" key="4">
    <source>
        <dbReference type="ARBA" id="ARBA00022525"/>
    </source>
</evidence>
<gene>
    <name evidence="15" type="ORF">AO063_06210</name>
</gene>
<keyword evidence="4" id="KW-0964">Secreted</keyword>
<evidence type="ECO:0000256" key="1">
    <source>
        <dbReference type="ARBA" id="ARBA00001913"/>
    </source>
</evidence>
<accession>A0A0W0H5B4</accession>
<dbReference type="InterPro" id="IPR011049">
    <property type="entry name" value="Serralysin-like_metalloprot_C"/>
</dbReference>
<dbReference type="Proteomes" id="UP000054197">
    <property type="component" value="Unassembled WGS sequence"/>
</dbReference>
<keyword evidence="8" id="KW-0378">Hydrolase</keyword>
<dbReference type="EMBL" id="LKEF01000074">
    <property type="protein sequence ID" value="KTB55970.1"/>
    <property type="molecule type" value="Genomic_DNA"/>
</dbReference>
<dbReference type="RefSeq" id="WP_058422561.1">
    <property type="nucleotide sequence ID" value="NZ_LKEF01000074.1"/>
</dbReference>
<comment type="subcellular location">
    <subcellularLocation>
        <location evidence="2">Secreted</location>
    </subcellularLocation>
</comment>
<feature type="binding site" evidence="13">
    <location>
        <position position="169"/>
    </location>
    <ligand>
        <name>Zn(2+)</name>
        <dbReference type="ChEBI" id="CHEBI:29105"/>
        <note>catalytic</note>
    </ligand>
</feature>
<evidence type="ECO:0000313" key="15">
    <source>
        <dbReference type="EMBL" id="KTB55970.1"/>
    </source>
</evidence>
<comment type="cofactor">
    <cofactor evidence="13">
        <name>Zn(2+)</name>
        <dbReference type="ChEBI" id="CHEBI:29105"/>
    </cofactor>
    <text evidence="13">Binds 1 zinc ion per subunit.</text>
</comment>
<dbReference type="PRINTS" id="PR00313">
    <property type="entry name" value="CABNDNGRPT"/>
</dbReference>
<evidence type="ECO:0000256" key="7">
    <source>
        <dbReference type="ARBA" id="ARBA00022737"/>
    </source>
</evidence>
<name>A0A0W0H5B4_PSEFL</name>
<protein>
    <recommendedName>
        <fullName evidence="14">Peptidase metallopeptidase domain-containing protein</fullName>
    </recommendedName>
</protein>
<feature type="active site" evidence="12">
    <location>
        <position position="170"/>
    </location>
</feature>
<evidence type="ECO:0000256" key="3">
    <source>
        <dbReference type="ARBA" id="ARBA00009490"/>
    </source>
</evidence>
<dbReference type="CDD" id="cd04277">
    <property type="entry name" value="ZnMc_serralysin_like"/>
    <property type="match status" value="1"/>
</dbReference>
<proteinExistence type="inferred from homology"/>
<dbReference type="GO" id="GO:0006508">
    <property type="term" value="P:proteolysis"/>
    <property type="evidence" value="ECO:0007669"/>
    <property type="project" value="UniProtKB-KW"/>
</dbReference>
<feature type="binding site" evidence="13">
    <location>
        <position position="173"/>
    </location>
    <ligand>
        <name>Zn(2+)</name>
        <dbReference type="ChEBI" id="CHEBI:29105"/>
        <note>catalytic</note>
    </ligand>
</feature>
<evidence type="ECO:0000256" key="12">
    <source>
        <dbReference type="PIRSR" id="PIRSR001205-1"/>
    </source>
</evidence>
<evidence type="ECO:0000256" key="5">
    <source>
        <dbReference type="ARBA" id="ARBA00022670"/>
    </source>
</evidence>
<dbReference type="Pfam" id="PF13583">
    <property type="entry name" value="Reprolysin_4"/>
    <property type="match status" value="1"/>
</dbReference>
<dbReference type="GO" id="GO:0005509">
    <property type="term" value="F:calcium ion binding"/>
    <property type="evidence" value="ECO:0007669"/>
    <property type="project" value="InterPro"/>
</dbReference>
<dbReference type="SUPFAM" id="SSF55486">
    <property type="entry name" value="Metalloproteases ('zincins'), catalytic domain"/>
    <property type="match status" value="1"/>
</dbReference>
<dbReference type="GO" id="GO:0008270">
    <property type="term" value="F:zinc ion binding"/>
    <property type="evidence" value="ECO:0007669"/>
    <property type="project" value="InterPro"/>
</dbReference>